<dbReference type="GO" id="GO:0061630">
    <property type="term" value="F:ubiquitin protein ligase activity"/>
    <property type="evidence" value="ECO:0007669"/>
    <property type="project" value="TreeGrafter"/>
</dbReference>
<organism evidence="6 7">
    <name type="scientific">Solanum verrucosum</name>
    <dbReference type="NCBI Taxonomy" id="315347"/>
    <lineage>
        <taxon>Eukaryota</taxon>
        <taxon>Viridiplantae</taxon>
        <taxon>Streptophyta</taxon>
        <taxon>Embryophyta</taxon>
        <taxon>Tracheophyta</taxon>
        <taxon>Spermatophyta</taxon>
        <taxon>Magnoliopsida</taxon>
        <taxon>eudicotyledons</taxon>
        <taxon>Gunneridae</taxon>
        <taxon>Pentapetalae</taxon>
        <taxon>asterids</taxon>
        <taxon>lamiids</taxon>
        <taxon>Solanales</taxon>
        <taxon>Solanaceae</taxon>
        <taxon>Solanoideae</taxon>
        <taxon>Solaneae</taxon>
        <taxon>Solanum</taxon>
    </lineage>
</organism>
<reference evidence="6" key="1">
    <citation type="submission" date="2023-08" db="EMBL/GenBank/DDBJ databases">
        <title>A de novo genome assembly of Solanum verrucosum Schlechtendal, a Mexican diploid species geographically isolated from the other diploid A-genome species in potato relatives.</title>
        <authorList>
            <person name="Hosaka K."/>
        </authorList>
    </citation>
    <scope>NUCLEOTIDE SEQUENCE</scope>
    <source>
        <tissue evidence="6">Young leaves</tissue>
    </source>
</reference>
<protein>
    <recommendedName>
        <fullName evidence="5">E3 ubiquitin-protein ligase APD1-4 middle domain-containing protein</fullName>
    </recommendedName>
</protein>
<keyword evidence="7" id="KW-1185">Reference proteome</keyword>
<keyword evidence="1" id="KW-0479">Metal-binding</keyword>
<keyword evidence="2" id="KW-0863">Zinc-finger</keyword>
<dbReference type="InterPro" id="IPR013083">
    <property type="entry name" value="Znf_RING/FYVE/PHD"/>
</dbReference>
<dbReference type="EMBL" id="CP133623">
    <property type="protein sequence ID" value="WMV57089.1"/>
    <property type="molecule type" value="Genomic_DNA"/>
</dbReference>
<evidence type="ECO:0000313" key="7">
    <source>
        <dbReference type="Proteomes" id="UP001234989"/>
    </source>
</evidence>
<dbReference type="PANTHER" id="PTHR46858:SF6">
    <property type="entry name" value="LIGASE, PUTATIVE-RELATED"/>
    <property type="match status" value="1"/>
</dbReference>
<dbReference type="Proteomes" id="UP001234989">
    <property type="component" value="Chromosome 12"/>
</dbReference>
<dbReference type="GO" id="GO:0016567">
    <property type="term" value="P:protein ubiquitination"/>
    <property type="evidence" value="ECO:0007669"/>
    <property type="project" value="TreeGrafter"/>
</dbReference>
<evidence type="ECO:0000259" key="5">
    <source>
        <dbReference type="Pfam" id="PF16041"/>
    </source>
</evidence>
<evidence type="ECO:0000256" key="3">
    <source>
        <dbReference type="ARBA" id="ARBA00022833"/>
    </source>
</evidence>
<gene>
    <name evidence="6" type="ORF">MTR67_050474</name>
</gene>
<dbReference type="Gene3D" id="3.30.40.10">
    <property type="entry name" value="Zinc/RING finger domain, C3HC4 (zinc finger)"/>
    <property type="match status" value="1"/>
</dbReference>
<feature type="non-terminal residue" evidence="6">
    <location>
        <position position="1"/>
    </location>
</feature>
<dbReference type="GO" id="GO:0008270">
    <property type="term" value="F:zinc ion binding"/>
    <property type="evidence" value="ECO:0007669"/>
    <property type="project" value="UniProtKB-KW"/>
</dbReference>
<dbReference type="AlphaFoldDB" id="A0AAF0V4K7"/>
<feature type="transmembrane region" description="Helical" evidence="4">
    <location>
        <begin position="99"/>
        <end position="121"/>
    </location>
</feature>
<feature type="domain" description="E3 ubiquitin-protein ligase APD1-4 middle" evidence="5">
    <location>
        <begin position="49"/>
        <end position="116"/>
    </location>
</feature>
<keyword evidence="4" id="KW-0472">Membrane</keyword>
<evidence type="ECO:0000256" key="2">
    <source>
        <dbReference type="ARBA" id="ARBA00022771"/>
    </source>
</evidence>
<dbReference type="PANTHER" id="PTHR46858">
    <property type="entry name" value="OS05G0521000 PROTEIN"/>
    <property type="match status" value="1"/>
</dbReference>
<evidence type="ECO:0000256" key="4">
    <source>
        <dbReference type="SAM" id="Phobius"/>
    </source>
</evidence>
<name>A0AAF0V4K7_SOLVR</name>
<keyword evidence="4" id="KW-0812">Transmembrane</keyword>
<keyword evidence="4" id="KW-1133">Transmembrane helix</keyword>
<evidence type="ECO:0000313" key="6">
    <source>
        <dbReference type="EMBL" id="WMV57089.1"/>
    </source>
</evidence>
<evidence type="ECO:0000256" key="1">
    <source>
        <dbReference type="ARBA" id="ARBA00022723"/>
    </source>
</evidence>
<proteinExistence type="predicted"/>
<dbReference type="Pfam" id="PF16041">
    <property type="entry name" value="APD1-4_M"/>
    <property type="match status" value="1"/>
</dbReference>
<dbReference type="Pfam" id="PF13920">
    <property type="entry name" value="zf-C3HC4_3"/>
    <property type="match status" value="1"/>
</dbReference>
<accession>A0AAF0V4K7</accession>
<keyword evidence="3" id="KW-0862">Zinc</keyword>
<sequence>DDWMSSPFVQQVEVRDDGKKGVLLNGFSEKPELSVETKWNCRCPKGVILLMNVYISSTMYDITKAKSMCLNLSYLSPKYVVLATPDTQDLSGTYVEISFIARFVTFLGVLGVAVIITCFILKSLGACHDESYEVTESDPISQHQEVKSIYGTYEEEANCGRSSSSEDLYDGRICVICYDNSRNCFFVPCGHFATCQVCAQR</sequence>
<dbReference type="InterPro" id="IPR032010">
    <property type="entry name" value="APD1-4_M"/>
</dbReference>